<reference evidence="3 4" key="1">
    <citation type="submission" date="2017-08" db="EMBL/GenBank/DDBJ databases">
        <title>Acidophilic green algal genome provides insights into adaptation to an acidic environment.</title>
        <authorList>
            <person name="Hirooka S."/>
            <person name="Hirose Y."/>
            <person name="Kanesaki Y."/>
            <person name="Higuchi S."/>
            <person name="Fujiwara T."/>
            <person name="Onuma R."/>
            <person name="Era A."/>
            <person name="Ohbayashi R."/>
            <person name="Uzuka A."/>
            <person name="Nozaki H."/>
            <person name="Yoshikawa H."/>
            <person name="Miyagishima S.Y."/>
        </authorList>
    </citation>
    <scope>NUCLEOTIDE SEQUENCE [LARGE SCALE GENOMIC DNA]</scope>
    <source>
        <strain evidence="3 4">NIES-2499</strain>
    </source>
</reference>
<dbReference type="Gene3D" id="1.10.238.10">
    <property type="entry name" value="EF-hand"/>
    <property type="match status" value="1"/>
</dbReference>
<dbReference type="PROSITE" id="PS00018">
    <property type="entry name" value="EF_HAND_1"/>
    <property type="match status" value="2"/>
</dbReference>
<feature type="domain" description="EF-hand" evidence="2">
    <location>
        <begin position="113"/>
        <end position="136"/>
    </location>
</feature>
<dbReference type="PROSITE" id="PS50222">
    <property type="entry name" value="EF_HAND_2"/>
    <property type="match status" value="3"/>
</dbReference>
<dbReference type="Pfam" id="PF13499">
    <property type="entry name" value="EF-hand_7"/>
    <property type="match status" value="1"/>
</dbReference>
<evidence type="ECO:0000259" key="2">
    <source>
        <dbReference type="PROSITE" id="PS50222"/>
    </source>
</evidence>
<dbReference type="InterPro" id="IPR018247">
    <property type="entry name" value="EF_Hand_1_Ca_BS"/>
</dbReference>
<keyword evidence="1" id="KW-0106">Calcium</keyword>
<name>A0A250WP74_9CHLO</name>
<proteinExistence type="predicted"/>
<dbReference type="InterPro" id="IPR002048">
    <property type="entry name" value="EF_hand_dom"/>
</dbReference>
<accession>A0A250WP74</accession>
<feature type="domain" description="EF-hand" evidence="2">
    <location>
        <begin position="12"/>
        <end position="47"/>
    </location>
</feature>
<dbReference type="SMART" id="SM00054">
    <property type="entry name" value="EFh"/>
    <property type="match status" value="3"/>
</dbReference>
<dbReference type="OrthoDB" id="26525at2759"/>
<feature type="domain" description="EF-hand" evidence="2">
    <location>
        <begin position="61"/>
        <end position="96"/>
    </location>
</feature>
<protein>
    <recommendedName>
        <fullName evidence="2">EF-hand domain-containing protein</fullName>
    </recommendedName>
</protein>
<gene>
    <name evidence="3" type="ORF">CEUSTIGMA_g93.t1</name>
</gene>
<keyword evidence="4" id="KW-1185">Reference proteome</keyword>
<dbReference type="STRING" id="1157962.A0A250WP74"/>
<organism evidence="3 4">
    <name type="scientific">Chlamydomonas eustigma</name>
    <dbReference type="NCBI Taxonomy" id="1157962"/>
    <lineage>
        <taxon>Eukaryota</taxon>
        <taxon>Viridiplantae</taxon>
        <taxon>Chlorophyta</taxon>
        <taxon>core chlorophytes</taxon>
        <taxon>Chlorophyceae</taxon>
        <taxon>CS clade</taxon>
        <taxon>Chlamydomonadales</taxon>
        <taxon>Chlamydomonadaceae</taxon>
        <taxon>Chlamydomonas</taxon>
    </lineage>
</organism>
<dbReference type="InterPro" id="IPR011992">
    <property type="entry name" value="EF-hand-dom_pair"/>
</dbReference>
<comment type="caution">
    <text evidence="3">The sequence shown here is derived from an EMBL/GenBank/DDBJ whole genome shotgun (WGS) entry which is preliminary data.</text>
</comment>
<evidence type="ECO:0000256" key="1">
    <source>
        <dbReference type="ARBA" id="ARBA00022837"/>
    </source>
</evidence>
<dbReference type="AlphaFoldDB" id="A0A250WP74"/>
<dbReference type="EMBL" id="BEGY01000001">
    <property type="protein sequence ID" value="GAX72637.1"/>
    <property type="molecule type" value="Genomic_DNA"/>
</dbReference>
<dbReference type="SUPFAM" id="SSF47473">
    <property type="entry name" value="EF-hand"/>
    <property type="match status" value="1"/>
</dbReference>
<sequence length="165" mass="18070">MPPPLNFQNVAGALSKAQKAWEKYDMDKSGTLPLPEVTELLNSPEIRQTVLLLTNVEPSLKTEEDLKDLFKKADSDKSGQLSRSEFLGLYMAIVGERLKTSPLVLAEALLGFLDVDRNGKIDGTELKVLLAMLGFPAAMLLPIPRGVGIDYRSVIKSISNMAGQR</sequence>
<evidence type="ECO:0000313" key="4">
    <source>
        <dbReference type="Proteomes" id="UP000232323"/>
    </source>
</evidence>
<dbReference type="Proteomes" id="UP000232323">
    <property type="component" value="Unassembled WGS sequence"/>
</dbReference>
<dbReference type="GO" id="GO:0005509">
    <property type="term" value="F:calcium ion binding"/>
    <property type="evidence" value="ECO:0007669"/>
    <property type="project" value="InterPro"/>
</dbReference>
<evidence type="ECO:0000313" key="3">
    <source>
        <dbReference type="EMBL" id="GAX72637.1"/>
    </source>
</evidence>
<dbReference type="Pfam" id="PF13202">
    <property type="entry name" value="EF-hand_5"/>
    <property type="match status" value="1"/>
</dbReference>